<organism evidence="1">
    <name type="scientific">marine sediment metagenome</name>
    <dbReference type="NCBI Taxonomy" id="412755"/>
    <lineage>
        <taxon>unclassified sequences</taxon>
        <taxon>metagenomes</taxon>
        <taxon>ecological metagenomes</taxon>
    </lineage>
</organism>
<dbReference type="EMBL" id="BARV01027391">
    <property type="protein sequence ID" value="GAI36741.1"/>
    <property type="molecule type" value="Genomic_DNA"/>
</dbReference>
<dbReference type="Pfam" id="PF18728">
    <property type="entry name" value="HEPN_AbiV"/>
    <property type="match status" value="1"/>
</dbReference>
<proteinExistence type="predicted"/>
<accession>X1P2S5</accession>
<gene>
    <name evidence="1" type="ORF">S06H3_44078</name>
</gene>
<name>X1P2S5_9ZZZZ</name>
<evidence type="ECO:0008006" key="2">
    <source>
        <dbReference type="Google" id="ProtNLM"/>
    </source>
</evidence>
<sequence>MINSDVATHLEKYFKLSRTHYTDGDYALAAFFAITTIEEAAKLLITEAKSLNEEDRKRQFRKARNHQIKYSYAMVNLISQSSQYESMPSYLQDEVESWWDFKKLMKIRNRCLYLRYSRNKQVTTPEKVINSNLAALLVCVAGIALAELEDYICGLPEGWKTSVLEANNAFRQQYLEE</sequence>
<evidence type="ECO:0000313" key="1">
    <source>
        <dbReference type="EMBL" id="GAI36741.1"/>
    </source>
</evidence>
<protein>
    <recommendedName>
        <fullName evidence="2">HEPN domain-containing protein</fullName>
    </recommendedName>
</protein>
<comment type="caution">
    <text evidence="1">The sequence shown here is derived from an EMBL/GenBank/DDBJ whole genome shotgun (WGS) entry which is preliminary data.</text>
</comment>
<dbReference type="AlphaFoldDB" id="X1P2S5"/>
<dbReference type="InterPro" id="IPR030987">
    <property type="entry name" value="AbiV"/>
</dbReference>
<reference evidence="1" key="1">
    <citation type="journal article" date="2014" name="Front. Microbiol.">
        <title>High frequency of phylogenetically diverse reductive dehalogenase-homologous genes in deep subseafloor sedimentary metagenomes.</title>
        <authorList>
            <person name="Kawai M."/>
            <person name="Futagami T."/>
            <person name="Toyoda A."/>
            <person name="Takaki Y."/>
            <person name="Nishi S."/>
            <person name="Hori S."/>
            <person name="Arai W."/>
            <person name="Tsubouchi T."/>
            <person name="Morono Y."/>
            <person name="Uchiyama I."/>
            <person name="Ito T."/>
            <person name="Fujiyama A."/>
            <person name="Inagaki F."/>
            <person name="Takami H."/>
        </authorList>
    </citation>
    <scope>NUCLEOTIDE SEQUENCE</scope>
    <source>
        <strain evidence="1">Expedition CK06-06</strain>
    </source>
</reference>
<dbReference type="NCBIfam" id="TIGR04498">
    <property type="entry name" value="AbiV_defense"/>
    <property type="match status" value="1"/>
</dbReference>